<reference evidence="2" key="1">
    <citation type="journal article" date="2014" name="Nat. Commun.">
        <title>Multiple recent horizontal transfers of a large genomic region in cheese making fungi.</title>
        <authorList>
            <person name="Cheeseman K."/>
            <person name="Ropars J."/>
            <person name="Renault P."/>
            <person name="Dupont J."/>
            <person name="Gouzy J."/>
            <person name="Branca A."/>
            <person name="Abraham A.L."/>
            <person name="Ceppi M."/>
            <person name="Conseiller E."/>
            <person name="Debuchy R."/>
            <person name="Malagnac F."/>
            <person name="Goarin A."/>
            <person name="Silar P."/>
            <person name="Lacoste S."/>
            <person name="Sallet E."/>
            <person name="Bensimon A."/>
            <person name="Giraud T."/>
            <person name="Brygoo Y."/>
        </authorList>
    </citation>
    <scope>NUCLEOTIDE SEQUENCE [LARGE SCALE GENOMIC DNA]</scope>
    <source>
        <strain evidence="2">FM164</strain>
    </source>
</reference>
<evidence type="ECO:0000256" key="1">
    <source>
        <dbReference type="SAM" id="Phobius"/>
    </source>
</evidence>
<keyword evidence="1" id="KW-0812">Transmembrane</keyword>
<dbReference type="EMBL" id="HG792015">
    <property type="protein sequence ID" value="CDM26377.1"/>
    <property type="molecule type" value="Genomic_DNA"/>
</dbReference>
<keyword evidence="1" id="KW-0472">Membrane</keyword>
<dbReference type="OMA" id="ICTEIVH"/>
<sequence length="214" mass="23583">MWQGFRDVLPSGTSRLWRLQIIYNKLVNVVAYLVVHLQIIGHFLFKGLGATKVFDYRSKSLVKDLLVALQGHKLVGAYTIGSGAAEACTAVMKTHYPKLTRKFITVAGAIISSENLTTFVGKGTYLIGMMGGIIKSIETRIRTGVNAKFGLLNGLVDPDSVVSHIYMDFLPRALDQGQFVPPPPPHLVGKRLDNIQEALHQRKGVSKKKLVVML</sequence>
<dbReference type="Proteomes" id="UP000030686">
    <property type="component" value="Unassembled WGS sequence"/>
</dbReference>
<dbReference type="Gene3D" id="3.90.180.10">
    <property type="entry name" value="Medium-chain alcohol dehydrogenases, catalytic domain"/>
    <property type="match status" value="1"/>
</dbReference>
<dbReference type="STRING" id="1365484.W6Q9D5"/>
<dbReference type="AlphaFoldDB" id="W6Q9D5"/>
<keyword evidence="1" id="KW-1133">Transmembrane helix</keyword>
<dbReference type="OrthoDB" id="48317at2759"/>
<feature type="transmembrane region" description="Helical" evidence="1">
    <location>
        <begin position="21"/>
        <end position="45"/>
    </location>
</feature>
<evidence type="ECO:0000313" key="3">
    <source>
        <dbReference type="Proteomes" id="UP000030686"/>
    </source>
</evidence>
<protein>
    <submittedName>
        <fullName evidence="2">Alcohol dehydrogenase superfamily, zinc-type</fullName>
    </submittedName>
</protein>
<accession>W6Q9D5</accession>
<organism evidence="2 3">
    <name type="scientific">Penicillium roqueforti (strain FM164)</name>
    <dbReference type="NCBI Taxonomy" id="1365484"/>
    <lineage>
        <taxon>Eukaryota</taxon>
        <taxon>Fungi</taxon>
        <taxon>Dikarya</taxon>
        <taxon>Ascomycota</taxon>
        <taxon>Pezizomycotina</taxon>
        <taxon>Eurotiomycetes</taxon>
        <taxon>Eurotiomycetidae</taxon>
        <taxon>Eurotiales</taxon>
        <taxon>Aspergillaceae</taxon>
        <taxon>Penicillium</taxon>
    </lineage>
</organism>
<name>W6Q9D5_PENRF</name>
<gene>
    <name evidence="2" type="ORF">PROQFM164_S01g000186</name>
</gene>
<keyword evidence="3" id="KW-1185">Reference proteome</keyword>
<dbReference type="Gene3D" id="3.40.50.720">
    <property type="entry name" value="NAD(P)-binding Rossmann-like Domain"/>
    <property type="match status" value="1"/>
</dbReference>
<evidence type="ECO:0000313" key="2">
    <source>
        <dbReference type="EMBL" id="CDM26377.1"/>
    </source>
</evidence>
<proteinExistence type="predicted"/>